<reference evidence="7" key="1">
    <citation type="journal article" date="2019" name="Int. J. Syst. Evol. Microbiol.">
        <title>The Global Catalogue of Microorganisms (GCM) 10K type strain sequencing project: providing services to taxonomists for standard genome sequencing and annotation.</title>
        <authorList>
            <consortium name="The Broad Institute Genomics Platform"/>
            <consortium name="The Broad Institute Genome Sequencing Center for Infectious Disease"/>
            <person name="Wu L."/>
            <person name="Ma J."/>
        </authorList>
    </citation>
    <scope>NUCLEOTIDE SEQUENCE [LARGE SCALE GENOMIC DNA]</scope>
    <source>
        <strain evidence="7">CCUG 39402</strain>
    </source>
</reference>
<dbReference type="Pfam" id="PF00126">
    <property type="entry name" value="HTH_1"/>
    <property type="match status" value="1"/>
</dbReference>
<evidence type="ECO:0000313" key="7">
    <source>
        <dbReference type="Proteomes" id="UP001596270"/>
    </source>
</evidence>
<dbReference type="PRINTS" id="PR00039">
    <property type="entry name" value="HTHLYSR"/>
</dbReference>
<dbReference type="InterPro" id="IPR036388">
    <property type="entry name" value="WH-like_DNA-bd_sf"/>
</dbReference>
<dbReference type="PANTHER" id="PTHR30419">
    <property type="entry name" value="HTH-TYPE TRANSCRIPTIONAL REGULATOR YBHD"/>
    <property type="match status" value="1"/>
</dbReference>
<evidence type="ECO:0000256" key="2">
    <source>
        <dbReference type="ARBA" id="ARBA00023015"/>
    </source>
</evidence>
<accession>A0ABW1TS74</accession>
<dbReference type="InterPro" id="IPR000847">
    <property type="entry name" value="LysR_HTH_N"/>
</dbReference>
<evidence type="ECO:0000313" key="6">
    <source>
        <dbReference type="EMBL" id="MFC6279823.1"/>
    </source>
</evidence>
<feature type="domain" description="HTH lysR-type" evidence="5">
    <location>
        <begin position="1"/>
        <end position="58"/>
    </location>
</feature>
<dbReference type="RefSeq" id="WP_371435438.1">
    <property type="nucleotide sequence ID" value="NZ_JBHSRS010000002.1"/>
</dbReference>
<keyword evidence="3" id="KW-0238">DNA-binding</keyword>
<dbReference type="Pfam" id="PF03466">
    <property type="entry name" value="LysR_substrate"/>
    <property type="match status" value="1"/>
</dbReference>
<dbReference type="Gene3D" id="1.10.10.10">
    <property type="entry name" value="Winged helix-like DNA-binding domain superfamily/Winged helix DNA-binding domain"/>
    <property type="match status" value="1"/>
</dbReference>
<keyword evidence="2" id="KW-0805">Transcription regulation</keyword>
<comment type="caution">
    <text evidence="6">The sequence shown here is derived from an EMBL/GenBank/DDBJ whole genome shotgun (WGS) entry which is preliminary data.</text>
</comment>
<evidence type="ECO:0000259" key="5">
    <source>
        <dbReference type="PROSITE" id="PS50931"/>
    </source>
</evidence>
<dbReference type="SUPFAM" id="SSF53850">
    <property type="entry name" value="Periplasmic binding protein-like II"/>
    <property type="match status" value="1"/>
</dbReference>
<comment type="similarity">
    <text evidence="1">Belongs to the LysR transcriptional regulatory family.</text>
</comment>
<dbReference type="InterPro" id="IPR050950">
    <property type="entry name" value="HTH-type_LysR_regulators"/>
</dbReference>
<proteinExistence type="inferred from homology"/>
<dbReference type="InterPro" id="IPR005119">
    <property type="entry name" value="LysR_subst-bd"/>
</dbReference>
<protein>
    <submittedName>
        <fullName evidence="6">LysR substrate-binding domain-containing protein</fullName>
    </submittedName>
</protein>
<keyword evidence="4" id="KW-0804">Transcription</keyword>
<organism evidence="6 7">
    <name type="scientific">Polaromonas aquatica</name>
    <dbReference type="NCBI Taxonomy" id="332657"/>
    <lineage>
        <taxon>Bacteria</taxon>
        <taxon>Pseudomonadati</taxon>
        <taxon>Pseudomonadota</taxon>
        <taxon>Betaproteobacteria</taxon>
        <taxon>Burkholderiales</taxon>
        <taxon>Comamonadaceae</taxon>
        <taxon>Polaromonas</taxon>
    </lineage>
</organism>
<keyword evidence="7" id="KW-1185">Reference proteome</keyword>
<sequence length="310" mass="33782">MKLHHLRNLVAVADAGSIRGAARAQGLAQPAITRGLRDLEKELGVPLLERHGKGVSLNVYGQSFVVRARSVLLDVERGRQEIEQIKGKGEGTVNAGLSSAVFLSLVPEVYPSFRKSFPDARLSLVEGLFPALEPQLKDGSLDFYVGPRPVGELDKFYTLQLLFRNQRVVVGRKGHPLAHARSLRELINAEWIMTGVRQPVEVEFEEQFSAHGLPAPRSVTETMTTLPIVALLTSSDALAFLPQQWINSPIFRDSLQEIRVGEALDGPDIVLIRRSAMPLTPLAEKLAVLFERASGTPFTGRATGAAGSAV</sequence>
<dbReference type="InterPro" id="IPR036390">
    <property type="entry name" value="WH_DNA-bd_sf"/>
</dbReference>
<dbReference type="Gene3D" id="3.40.190.10">
    <property type="entry name" value="Periplasmic binding protein-like II"/>
    <property type="match status" value="1"/>
</dbReference>
<dbReference type="PANTHER" id="PTHR30419:SF30">
    <property type="entry name" value="LYSR FAMILY TRANSCRIPTIONAL REGULATOR"/>
    <property type="match status" value="1"/>
</dbReference>
<evidence type="ECO:0000256" key="3">
    <source>
        <dbReference type="ARBA" id="ARBA00023125"/>
    </source>
</evidence>
<evidence type="ECO:0000256" key="1">
    <source>
        <dbReference type="ARBA" id="ARBA00009437"/>
    </source>
</evidence>
<dbReference type="Proteomes" id="UP001596270">
    <property type="component" value="Unassembled WGS sequence"/>
</dbReference>
<dbReference type="SUPFAM" id="SSF46785">
    <property type="entry name" value="Winged helix' DNA-binding domain"/>
    <property type="match status" value="1"/>
</dbReference>
<name>A0ABW1TS74_9BURK</name>
<gene>
    <name evidence="6" type="ORF">ACFQND_01035</name>
</gene>
<dbReference type="EMBL" id="JBHSRS010000002">
    <property type="protein sequence ID" value="MFC6279823.1"/>
    <property type="molecule type" value="Genomic_DNA"/>
</dbReference>
<dbReference type="PROSITE" id="PS50931">
    <property type="entry name" value="HTH_LYSR"/>
    <property type="match status" value="1"/>
</dbReference>
<evidence type="ECO:0000256" key="4">
    <source>
        <dbReference type="ARBA" id="ARBA00023163"/>
    </source>
</evidence>